<reference evidence="2 3" key="1">
    <citation type="submission" date="2019-03" db="EMBL/GenBank/DDBJ databases">
        <title>Genomic Encyclopedia of Type Strains, Phase IV (KMG-IV): sequencing the most valuable type-strain genomes for metagenomic binning, comparative biology and taxonomic classification.</title>
        <authorList>
            <person name="Goeker M."/>
        </authorList>
    </citation>
    <scope>NUCLEOTIDE SEQUENCE [LARGE SCALE GENOMIC DNA]</scope>
    <source>
        <strain evidence="2 3">DSM 22362</strain>
    </source>
</reference>
<dbReference type="InterPro" id="IPR036063">
    <property type="entry name" value="Smr_dom_sf"/>
</dbReference>
<sequence>MRTLPKPPKIVDLHAEALIGDADDYDPDELLAVSLDHFREYLDAAIYWEYAEIKFIHGKGKGILRDSIYNELRDYKAAGTISSYYPAYHNEDIVIVHIGV</sequence>
<evidence type="ECO:0000259" key="1">
    <source>
        <dbReference type="Pfam" id="PF01713"/>
    </source>
</evidence>
<dbReference type="InterPro" id="IPR002625">
    <property type="entry name" value="Smr_dom"/>
</dbReference>
<dbReference type="EMBL" id="SMBZ01000004">
    <property type="protein sequence ID" value="TCV19628.1"/>
    <property type="molecule type" value="Genomic_DNA"/>
</dbReference>
<dbReference type="Pfam" id="PF01713">
    <property type="entry name" value="Smr"/>
    <property type="match status" value="1"/>
</dbReference>
<feature type="domain" description="Smr" evidence="1">
    <location>
        <begin position="36"/>
        <end position="81"/>
    </location>
</feature>
<dbReference type="Proteomes" id="UP000295197">
    <property type="component" value="Unassembled WGS sequence"/>
</dbReference>
<accession>A0A4R3W2R8</accession>
<comment type="caution">
    <text evidence="2">The sequence shown here is derived from an EMBL/GenBank/DDBJ whole genome shotgun (WGS) entry which is preliminary data.</text>
</comment>
<dbReference type="RefSeq" id="WP_132776711.1">
    <property type="nucleotide sequence ID" value="NZ_SMBZ01000004.1"/>
</dbReference>
<name>A0A4R3W2R8_9SPHI</name>
<dbReference type="Gene3D" id="3.30.1370.110">
    <property type="match status" value="1"/>
</dbReference>
<keyword evidence="3" id="KW-1185">Reference proteome</keyword>
<protein>
    <submittedName>
        <fullName evidence="2">Smr domain-containing protein</fullName>
    </submittedName>
</protein>
<dbReference type="OrthoDB" id="1524810at2"/>
<evidence type="ECO:0000313" key="2">
    <source>
        <dbReference type="EMBL" id="TCV19628.1"/>
    </source>
</evidence>
<gene>
    <name evidence="2" type="ORF">EDC17_1004151</name>
</gene>
<evidence type="ECO:0000313" key="3">
    <source>
        <dbReference type="Proteomes" id="UP000295197"/>
    </source>
</evidence>
<organism evidence="2 3">
    <name type="scientific">Sphingobacterium alimentarium</name>
    <dbReference type="NCBI Taxonomy" id="797292"/>
    <lineage>
        <taxon>Bacteria</taxon>
        <taxon>Pseudomonadati</taxon>
        <taxon>Bacteroidota</taxon>
        <taxon>Sphingobacteriia</taxon>
        <taxon>Sphingobacteriales</taxon>
        <taxon>Sphingobacteriaceae</taxon>
        <taxon>Sphingobacterium</taxon>
    </lineage>
</organism>
<proteinExistence type="predicted"/>
<dbReference type="AlphaFoldDB" id="A0A4R3W2R8"/>